<name>A0A4Z0BZT4_9BURK</name>
<gene>
    <name evidence="4" type="ORF">EZ242_03730</name>
</gene>
<feature type="domain" description="Response regulatory" evidence="3">
    <location>
        <begin position="14"/>
        <end position="130"/>
    </location>
</feature>
<dbReference type="SMART" id="SM00448">
    <property type="entry name" value="REC"/>
    <property type="match status" value="1"/>
</dbReference>
<dbReference type="InterPro" id="IPR011006">
    <property type="entry name" value="CheY-like_superfamily"/>
</dbReference>
<comment type="caution">
    <text evidence="4">The sequence shown here is derived from an EMBL/GenBank/DDBJ whole genome shotgun (WGS) entry which is preliminary data.</text>
</comment>
<dbReference type="EMBL" id="SMLL01000001">
    <property type="protein sequence ID" value="TFZ04867.1"/>
    <property type="molecule type" value="Genomic_DNA"/>
</dbReference>
<dbReference type="InterPro" id="IPR001789">
    <property type="entry name" value="Sig_transdc_resp-reg_receiver"/>
</dbReference>
<dbReference type="RefSeq" id="WP_135283750.1">
    <property type="nucleotide sequence ID" value="NZ_SMLL01000001.1"/>
</dbReference>
<accession>A0A4Z0BZT4</accession>
<dbReference type="PROSITE" id="PS50110">
    <property type="entry name" value="RESPONSE_REGULATORY"/>
    <property type="match status" value="1"/>
</dbReference>
<dbReference type="InterPro" id="IPR050595">
    <property type="entry name" value="Bact_response_regulator"/>
</dbReference>
<reference evidence="4 5" key="1">
    <citation type="submission" date="2019-03" db="EMBL/GenBank/DDBJ databases">
        <title>Ramlibacter rhizophilus CCTCC AB2015357, whole genome shotgun sequence.</title>
        <authorList>
            <person name="Zhang X."/>
            <person name="Feng G."/>
            <person name="Zhu H."/>
        </authorList>
    </citation>
    <scope>NUCLEOTIDE SEQUENCE [LARGE SCALE GENOMIC DNA]</scope>
    <source>
        <strain evidence="4 5">CCTCC AB2015357</strain>
    </source>
</reference>
<dbReference type="Proteomes" id="UP000297564">
    <property type="component" value="Unassembled WGS sequence"/>
</dbReference>
<evidence type="ECO:0000256" key="2">
    <source>
        <dbReference type="PROSITE-ProRule" id="PRU00169"/>
    </source>
</evidence>
<dbReference type="PANTHER" id="PTHR44591:SF3">
    <property type="entry name" value="RESPONSE REGULATORY DOMAIN-CONTAINING PROTEIN"/>
    <property type="match status" value="1"/>
</dbReference>
<dbReference type="AlphaFoldDB" id="A0A4Z0BZT4"/>
<organism evidence="4 5">
    <name type="scientific">Ramlibacter rhizophilus</name>
    <dbReference type="NCBI Taxonomy" id="1781167"/>
    <lineage>
        <taxon>Bacteria</taxon>
        <taxon>Pseudomonadati</taxon>
        <taxon>Pseudomonadota</taxon>
        <taxon>Betaproteobacteria</taxon>
        <taxon>Burkholderiales</taxon>
        <taxon>Comamonadaceae</taxon>
        <taxon>Ramlibacter</taxon>
    </lineage>
</organism>
<feature type="modified residue" description="4-aspartylphosphate" evidence="2">
    <location>
        <position position="63"/>
    </location>
</feature>
<dbReference type="SUPFAM" id="SSF52172">
    <property type="entry name" value="CheY-like"/>
    <property type="match status" value="1"/>
</dbReference>
<dbReference type="Gene3D" id="3.40.50.2300">
    <property type="match status" value="1"/>
</dbReference>
<evidence type="ECO:0000259" key="3">
    <source>
        <dbReference type="PROSITE" id="PS50110"/>
    </source>
</evidence>
<protein>
    <submittedName>
        <fullName evidence="4">Response regulator</fullName>
    </submittedName>
</protein>
<evidence type="ECO:0000313" key="4">
    <source>
        <dbReference type="EMBL" id="TFZ04867.1"/>
    </source>
</evidence>
<evidence type="ECO:0000313" key="5">
    <source>
        <dbReference type="Proteomes" id="UP000297564"/>
    </source>
</evidence>
<proteinExistence type="predicted"/>
<dbReference type="OrthoDB" id="9763857at2"/>
<dbReference type="PANTHER" id="PTHR44591">
    <property type="entry name" value="STRESS RESPONSE REGULATOR PROTEIN 1"/>
    <property type="match status" value="1"/>
</dbReference>
<sequence length="339" mass="36556">MPDLSPQDPGPLPRILVVDDSPDSLWLMSQLLEGRYQVLQAASGQEALALANLDPAPDLLLLDIVMPDMDGYEVLRRLRQVPRTAGIPVAFMTSLTEREQQVLGRELGAIDYLTKPVDVREVIQRVESHVGARRRARRLEVLGERLARSLSPGEWETLFRGTAEPSVELVEAPVCLVLVCAAALNGTQEERQAMRANLAALAARHGGALDRFERDASVLIFDEPAAALNAARALQRHGEGLRMVLHDVHAELARFAGPEGIERTLLGGEAERLALACADAGPGITLTPAAYAALRGELGTADSQVVFTSRWVGAELTQGRLLAYSAAAPRGHVEPATVD</sequence>
<evidence type="ECO:0000256" key="1">
    <source>
        <dbReference type="ARBA" id="ARBA00022553"/>
    </source>
</evidence>
<keyword evidence="1 2" id="KW-0597">Phosphoprotein</keyword>
<dbReference type="Pfam" id="PF00072">
    <property type="entry name" value="Response_reg"/>
    <property type="match status" value="1"/>
</dbReference>
<keyword evidence="5" id="KW-1185">Reference proteome</keyword>
<dbReference type="GO" id="GO:0000160">
    <property type="term" value="P:phosphorelay signal transduction system"/>
    <property type="evidence" value="ECO:0007669"/>
    <property type="project" value="InterPro"/>
</dbReference>